<dbReference type="Pfam" id="PF02530">
    <property type="entry name" value="Porin_2"/>
    <property type="match status" value="1"/>
</dbReference>
<gene>
    <name evidence="11" type="ORF">SU32_03620</name>
</gene>
<keyword evidence="9 10" id="KW-0998">Cell outer membrane</keyword>
<evidence type="ECO:0000256" key="4">
    <source>
        <dbReference type="ARBA" id="ARBA00022692"/>
    </source>
</evidence>
<dbReference type="GO" id="GO:0006811">
    <property type="term" value="P:monoatomic ion transport"/>
    <property type="evidence" value="ECO:0007669"/>
    <property type="project" value="UniProtKB-KW"/>
</dbReference>
<dbReference type="GO" id="GO:0015288">
    <property type="term" value="F:porin activity"/>
    <property type="evidence" value="ECO:0007669"/>
    <property type="project" value="UniProtKB-KW"/>
</dbReference>
<evidence type="ECO:0000256" key="10">
    <source>
        <dbReference type="RuleBase" id="RU364005"/>
    </source>
</evidence>
<evidence type="ECO:0000256" key="5">
    <source>
        <dbReference type="ARBA" id="ARBA00022729"/>
    </source>
</evidence>
<evidence type="ECO:0000313" key="11">
    <source>
        <dbReference type="EMBL" id="KPB02356.1"/>
    </source>
</evidence>
<dbReference type="AlphaFoldDB" id="A0A0M9GPJ9"/>
<evidence type="ECO:0000313" key="12">
    <source>
        <dbReference type="Proteomes" id="UP000038011"/>
    </source>
</evidence>
<proteinExistence type="inferred from homology"/>
<keyword evidence="7 10" id="KW-0626">Porin</keyword>
<keyword evidence="8 10" id="KW-0472">Membrane</keyword>
<evidence type="ECO:0000256" key="2">
    <source>
        <dbReference type="ARBA" id="ARBA00022448"/>
    </source>
</evidence>
<evidence type="ECO:0000256" key="7">
    <source>
        <dbReference type="ARBA" id="ARBA00023114"/>
    </source>
</evidence>
<evidence type="ECO:0000256" key="9">
    <source>
        <dbReference type="ARBA" id="ARBA00023237"/>
    </source>
</evidence>
<dbReference type="InterPro" id="IPR003684">
    <property type="entry name" value="Porin_alphabac"/>
</dbReference>
<evidence type="ECO:0000256" key="8">
    <source>
        <dbReference type="ARBA" id="ARBA00023136"/>
    </source>
</evidence>
<reference evidence="11 12" key="1">
    <citation type="submission" date="2015-01" db="EMBL/GenBank/DDBJ databases">
        <title>Ahrensia donghaiensis sp. nov., a novel dimethylsulphoniopropionate-cleavage bacterium isolated from seawater and emended descriptions of the genus Ahrensia and Ahrensia kielensis.</title>
        <authorList>
            <person name="Liu J."/>
        </authorList>
    </citation>
    <scope>NUCLEOTIDE SEQUENCE [LARGE SCALE GENOMIC DNA]</scope>
    <source>
        <strain evidence="11 12">LZD062</strain>
    </source>
</reference>
<name>A0A0M9GPJ9_9HYPH</name>
<keyword evidence="5" id="KW-0732">Signal</keyword>
<keyword evidence="2 10" id="KW-0813">Transport</keyword>
<comment type="caution">
    <text evidence="11">The sequence shown here is derived from an EMBL/GenBank/DDBJ whole genome shotgun (WGS) entry which is preliminary data.</text>
</comment>
<dbReference type="RefSeq" id="WP_053997975.1">
    <property type="nucleotide sequence ID" value="NZ_JXMU01000003.1"/>
</dbReference>
<dbReference type="GO" id="GO:0046930">
    <property type="term" value="C:pore complex"/>
    <property type="evidence" value="ECO:0007669"/>
    <property type="project" value="UniProtKB-KW"/>
</dbReference>
<organism evidence="11 12">
    <name type="scientific">Ahrensia marina</name>
    <dbReference type="NCBI Taxonomy" id="1514904"/>
    <lineage>
        <taxon>Bacteria</taxon>
        <taxon>Pseudomonadati</taxon>
        <taxon>Pseudomonadota</taxon>
        <taxon>Alphaproteobacteria</taxon>
        <taxon>Hyphomicrobiales</taxon>
        <taxon>Ahrensiaceae</taxon>
        <taxon>Ahrensia</taxon>
    </lineage>
</organism>
<dbReference type="Proteomes" id="UP000038011">
    <property type="component" value="Unassembled WGS sequence"/>
</dbReference>
<keyword evidence="12" id="KW-1185">Reference proteome</keyword>
<keyword evidence="6 10" id="KW-0406">Ion transport</keyword>
<dbReference type="OrthoDB" id="7801681at2"/>
<keyword evidence="4 10" id="KW-0812">Transmembrane</keyword>
<evidence type="ECO:0000256" key="6">
    <source>
        <dbReference type="ARBA" id="ARBA00023065"/>
    </source>
</evidence>
<accession>A0A0M9GPJ9</accession>
<sequence>MLERFSLGTLIFYGLISAAYAGEPIDLKSQIIAEPESDEEHVQACEAAGPGFKYIPGTRTCIRISGHVRYEINVTSK</sequence>
<comment type="similarity">
    <text evidence="1 10">Belongs to the alphaproteobacteria porin family.</text>
</comment>
<dbReference type="EMBL" id="JXMU01000003">
    <property type="protein sequence ID" value="KPB02356.1"/>
    <property type="molecule type" value="Genomic_DNA"/>
</dbReference>
<dbReference type="PATRIC" id="fig|1514904.3.peg.2436"/>
<comment type="domain">
    <text evidence="10">Consists of 16-stranded beta-barrel sheets, with large surface-exposed loops, that form a transmembrane pore at the center of each barrel. The pore is partially ocluded by a peptide loop that folds into the pore lumen.</text>
</comment>
<comment type="function">
    <text evidence="10">Forms passive diffusion pores that allow small molecular weight hydrophilic materials across the outer membrane.</text>
</comment>
<dbReference type="GO" id="GO:0009279">
    <property type="term" value="C:cell outer membrane"/>
    <property type="evidence" value="ECO:0007669"/>
    <property type="project" value="UniProtKB-SubCell"/>
</dbReference>
<keyword evidence="3 10" id="KW-1134">Transmembrane beta strand</keyword>
<evidence type="ECO:0000256" key="1">
    <source>
        <dbReference type="ARBA" id="ARBA00009521"/>
    </source>
</evidence>
<evidence type="ECO:0000256" key="3">
    <source>
        <dbReference type="ARBA" id="ARBA00022452"/>
    </source>
</evidence>
<protein>
    <recommendedName>
        <fullName evidence="10">Porin</fullName>
    </recommendedName>
</protein>
<comment type="subcellular location">
    <subcellularLocation>
        <location evidence="10">Cell outer membrane</location>
        <topology evidence="10">Multi-pass membrane protein</topology>
    </subcellularLocation>
</comment>